<keyword evidence="1" id="KW-0812">Transmembrane</keyword>
<reference evidence="2" key="1">
    <citation type="submission" date="2018-02" db="EMBL/GenBank/DDBJ databases">
        <title>Rhizophora mucronata_Transcriptome.</title>
        <authorList>
            <person name="Meera S.P."/>
            <person name="Sreeshan A."/>
            <person name="Augustine A."/>
        </authorList>
    </citation>
    <scope>NUCLEOTIDE SEQUENCE</scope>
    <source>
        <tissue evidence="2">Leaf</tissue>
    </source>
</reference>
<organism evidence="2">
    <name type="scientific">Rhizophora mucronata</name>
    <name type="common">Asiatic mangrove</name>
    <dbReference type="NCBI Taxonomy" id="61149"/>
    <lineage>
        <taxon>Eukaryota</taxon>
        <taxon>Viridiplantae</taxon>
        <taxon>Streptophyta</taxon>
        <taxon>Embryophyta</taxon>
        <taxon>Tracheophyta</taxon>
        <taxon>Spermatophyta</taxon>
        <taxon>Magnoliopsida</taxon>
        <taxon>eudicotyledons</taxon>
        <taxon>Gunneridae</taxon>
        <taxon>Pentapetalae</taxon>
        <taxon>rosids</taxon>
        <taxon>fabids</taxon>
        <taxon>Malpighiales</taxon>
        <taxon>Rhizophoraceae</taxon>
        <taxon>Rhizophora</taxon>
    </lineage>
</organism>
<dbReference type="EMBL" id="GGEC01005784">
    <property type="protein sequence ID" value="MBW86267.1"/>
    <property type="molecule type" value="Transcribed_RNA"/>
</dbReference>
<keyword evidence="1" id="KW-0472">Membrane</keyword>
<sequence>MQMHCKFIDDMPFLYVVTVANSSGQPQHPLFSIDGILLHLGYFIMVLRLVGY</sequence>
<name>A0A2P2IYI2_RHIMU</name>
<protein>
    <submittedName>
        <fullName evidence="2">Uncharacterized protein</fullName>
    </submittedName>
</protein>
<evidence type="ECO:0000256" key="1">
    <source>
        <dbReference type="SAM" id="Phobius"/>
    </source>
</evidence>
<dbReference type="AlphaFoldDB" id="A0A2P2IYI2"/>
<accession>A0A2P2IYI2</accession>
<feature type="transmembrane region" description="Helical" evidence="1">
    <location>
        <begin position="30"/>
        <end position="50"/>
    </location>
</feature>
<evidence type="ECO:0000313" key="2">
    <source>
        <dbReference type="EMBL" id="MBW86267.1"/>
    </source>
</evidence>
<keyword evidence="1" id="KW-1133">Transmembrane helix</keyword>
<proteinExistence type="predicted"/>